<keyword evidence="1" id="KW-1133">Transmembrane helix</keyword>
<dbReference type="Proteomes" id="UP000735302">
    <property type="component" value="Unassembled WGS sequence"/>
</dbReference>
<accession>A0AAV3YQC1</accession>
<protein>
    <submittedName>
        <fullName evidence="2">Uncharacterized protein</fullName>
    </submittedName>
</protein>
<feature type="transmembrane region" description="Helical" evidence="1">
    <location>
        <begin position="7"/>
        <end position="24"/>
    </location>
</feature>
<dbReference type="AlphaFoldDB" id="A0AAV3YQC1"/>
<keyword evidence="1" id="KW-0812">Transmembrane</keyword>
<dbReference type="EMBL" id="BLXT01001319">
    <property type="protein sequence ID" value="GFN84457.1"/>
    <property type="molecule type" value="Genomic_DNA"/>
</dbReference>
<keyword evidence="1" id="KW-0472">Membrane</keyword>
<sequence>MNRLLRYLEWIMSFFAFDAFLFPIRSEHDDYQAFHADPSRAGTILGILGLLCFKIALLRIAEISMRMENTGNSGIQRKQNNTNDKKKFQFNCPLAPGRCPGDVGDDQYLSAPMPECWVRL</sequence>
<reference evidence="2 3" key="1">
    <citation type="journal article" date="2021" name="Elife">
        <title>Chloroplast acquisition without the gene transfer in kleptoplastic sea slugs, Plakobranchus ocellatus.</title>
        <authorList>
            <person name="Maeda T."/>
            <person name="Takahashi S."/>
            <person name="Yoshida T."/>
            <person name="Shimamura S."/>
            <person name="Takaki Y."/>
            <person name="Nagai Y."/>
            <person name="Toyoda A."/>
            <person name="Suzuki Y."/>
            <person name="Arimoto A."/>
            <person name="Ishii H."/>
            <person name="Satoh N."/>
            <person name="Nishiyama T."/>
            <person name="Hasebe M."/>
            <person name="Maruyama T."/>
            <person name="Minagawa J."/>
            <person name="Obokata J."/>
            <person name="Shigenobu S."/>
        </authorList>
    </citation>
    <scope>NUCLEOTIDE SEQUENCE [LARGE SCALE GENOMIC DNA]</scope>
</reference>
<comment type="caution">
    <text evidence="2">The sequence shown here is derived from an EMBL/GenBank/DDBJ whole genome shotgun (WGS) entry which is preliminary data.</text>
</comment>
<name>A0AAV3YQC1_9GAST</name>
<gene>
    <name evidence="2" type="ORF">PoB_001096300</name>
</gene>
<keyword evidence="3" id="KW-1185">Reference proteome</keyword>
<proteinExistence type="predicted"/>
<evidence type="ECO:0000313" key="2">
    <source>
        <dbReference type="EMBL" id="GFN84457.1"/>
    </source>
</evidence>
<evidence type="ECO:0000313" key="3">
    <source>
        <dbReference type="Proteomes" id="UP000735302"/>
    </source>
</evidence>
<feature type="transmembrane region" description="Helical" evidence="1">
    <location>
        <begin position="44"/>
        <end position="61"/>
    </location>
</feature>
<organism evidence="2 3">
    <name type="scientific">Plakobranchus ocellatus</name>
    <dbReference type="NCBI Taxonomy" id="259542"/>
    <lineage>
        <taxon>Eukaryota</taxon>
        <taxon>Metazoa</taxon>
        <taxon>Spiralia</taxon>
        <taxon>Lophotrochozoa</taxon>
        <taxon>Mollusca</taxon>
        <taxon>Gastropoda</taxon>
        <taxon>Heterobranchia</taxon>
        <taxon>Euthyneura</taxon>
        <taxon>Panpulmonata</taxon>
        <taxon>Sacoglossa</taxon>
        <taxon>Placobranchoidea</taxon>
        <taxon>Plakobranchidae</taxon>
        <taxon>Plakobranchus</taxon>
    </lineage>
</organism>
<evidence type="ECO:0000256" key="1">
    <source>
        <dbReference type="SAM" id="Phobius"/>
    </source>
</evidence>